<sequence length="368" mass="43191">MKEFHRCTRCVMDDCSDPFIRFDENGVCNYCTEALDKRPNWYYPNEEGHRKLEQMIQMLKKEGEGKEYDCLMGLSGGLDSSYLAYLGASKWGLRIAAVHVDDGYDTEISRENIRKLCDKSGIRLITITPDAEQFNALTKAYMKAGVPNLAAPQDNVLFAFLYRFAREHKIKYFLSGANYALECILQKGNTWSAYDLTNLRDIHRRFGEKPIDKLQFISTLRRMLDQRLLGLKTLCPLNYLEYNRDRAFAELKEYCGFEYYGRKHLENYLTAFIQLYWFPQKFHVDKRTSHLSSMIVSDQMTREQALCEMEQPLYEEEYMEKVKALICRSMDMTLDELEALVAAPGHQHTEYRTEVLIPMLKKVYHLFK</sequence>
<dbReference type="SUPFAM" id="SSF52402">
    <property type="entry name" value="Adenine nucleotide alpha hydrolases-like"/>
    <property type="match status" value="1"/>
</dbReference>
<evidence type="ECO:0000313" key="2">
    <source>
        <dbReference type="EMBL" id="HIX06483.1"/>
    </source>
</evidence>
<dbReference type="GO" id="GO:0006529">
    <property type="term" value="P:asparagine biosynthetic process"/>
    <property type="evidence" value="ECO:0007669"/>
    <property type="project" value="InterPro"/>
</dbReference>
<dbReference type="InterPro" id="IPR014729">
    <property type="entry name" value="Rossmann-like_a/b/a_fold"/>
</dbReference>
<protein>
    <submittedName>
        <fullName evidence="2">N-acetyl sugar amidotransferase</fullName>
    </submittedName>
</protein>
<evidence type="ECO:0000313" key="3">
    <source>
        <dbReference type="Proteomes" id="UP000824193"/>
    </source>
</evidence>
<dbReference type="AlphaFoldDB" id="A0A9D1V5U6"/>
<dbReference type="InterPro" id="IPR020022">
    <property type="entry name" value="N-acetyl_sugar_amidoTrfase"/>
</dbReference>
<dbReference type="InterPro" id="IPR001962">
    <property type="entry name" value="Asn_synthase"/>
</dbReference>
<reference evidence="2" key="1">
    <citation type="journal article" date="2021" name="PeerJ">
        <title>Extensive microbial diversity within the chicken gut microbiome revealed by metagenomics and culture.</title>
        <authorList>
            <person name="Gilroy R."/>
            <person name="Ravi A."/>
            <person name="Getino M."/>
            <person name="Pursley I."/>
            <person name="Horton D.L."/>
            <person name="Alikhan N.F."/>
            <person name="Baker D."/>
            <person name="Gharbi K."/>
            <person name="Hall N."/>
            <person name="Watson M."/>
            <person name="Adriaenssens E.M."/>
            <person name="Foster-Nyarko E."/>
            <person name="Jarju S."/>
            <person name="Secka A."/>
            <person name="Antonio M."/>
            <person name="Oren A."/>
            <person name="Chaudhuri R.R."/>
            <person name="La Ragione R."/>
            <person name="Hildebrand F."/>
            <person name="Pallen M.J."/>
        </authorList>
    </citation>
    <scope>NUCLEOTIDE SEQUENCE</scope>
    <source>
        <strain evidence="2">2239</strain>
    </source>
</reference>
<accession>A0A9D1V5U6</accession>
<proteinExistence type="predicted"/>
<dbReference type="NCBIfam" id="TIGR03573">
    <property type="entry name" value="WbuX"/>
    <property type="match status" value="1"/>
</dbReference>
<reference evidence="2" key="2">
    <citation type="submission" date="2021-04" db="EMBL/GenBank/DDBJ databases">
        <authorList>
            <person name="Gilroy R."/>
        </authorList>
    </citation>
    <scope>NUCLEOTIDE SEQUENCE</scope>
    <source>
        <strain evidence="2">2239</strain>
    </source>
</reference>
<dbReference type="EMBL" id="DXFW01000036">
    <property type="protein sequence ID" value="HIX06483.1"/>
    <property type="molecule type" value="Genomic_DNA"/>
</dbReference>
<organism evidence="2 3">
    <name type="scientific">Candidatus Allofournierella pullicola</name>
    <dbReference type="NCBI Taxonomy" id="2838596"/>
    <lineage>
        <taxon>Bacteria</taxon>
        <taxon>Bacillati</taxon>
        <taxon>Bacillota</taxon>
        <taxon>Clostridia</taxon>
        <taxon>Eubacteriales</taxon>
        <taxon>Oscillospiraceae</taxon>
        <taxon>Allofournierella</taxon>
    </lineage>
</organism>
<dbReference type="Proteomes" id="UP000824193">
    <property type="component" value="Unassembled WGS sequence"/>
</dbReference>
<name>A0A9D1V5U6_9FIRM</name>
<gene>
    <name evidence="2" type="ORF">H9865_10390</name>
</gene>
<dbReference type="Pfam" id="PF00733">
    <property type="entry name" value="Asn_synthase"/>
    <property type="match status" value="1"/>
</dbReference>
<dbReference type="Gene3D" id="3.40.50.620">
    <property type="entry name" value="HUPs"/>
    <property type="match status" value="1"/>
</dbReference>
<evidence type="ECO:0000259" key="1">
    <source>
        <dbReference type="Pfam" id="PF00733"/>
    </source>
</evidence>
<dbReference type="GO" id="GO:0004066">
    <property type="term" value="F:asparagine synthase (glutamine-hydrolyzing) activity"/>
    <property type="evidence" value="ECO:0007669"/>
    <property type="project" value="InterPro"/>
</dbReference>
<feature type="domain" description="Asparagine synthetase" evidence="1">
    <location>
        <begin position="74"/>
        <end position="176"/>
    </location>
</feature>
<comment type="caution">
    <text evidence="2">The sequence shown here is derived from an EMBL/GenBank/DDBJ whole genome shotgun (WGS) entry which is preliminary data.</text>
</comment>